<keyword evidence="3" id="KW-1185">Reference proteome</keyword>
<dbReference type="RefSeq" id="WP_039370749.1">
    <property type="nucleotide sequence ID" value="NZ_PGEZ01000004.1"/>
</dbReference>
<dbReference type="EMBL" id="PGEZ01000004">
    <property type="protein sequence ID" value="PJJ48170.1"/>
    <property type="molecule type" value="Genomic_DNA"/>
</dbReference>
<protein>
    <submittedName>
        <fullName evidence="2">Uncharacterized protein</fullName>
    </submittedName>
</protein>
<accession>A0A0B2B0Q6</accession>
<dbReference type="OrthoDB" id="9778153at2"/>
<dbReference type="Proteomes" id="UP000230842">
    <property type="component" value="Unassembled WGS sequence"/>
</dbReference>
<evidence type="ECO:0000313" key="3">
    <source>
        <dbReference type="Proteomes" id="UP000230842"/>
    </source>
</evidence>
<reference evidence="2 3" key="1">
    <citation type="submission" date="2017-11" db="EMBL/GenBank/DDBJ databases">
        <title>Genomic Encyclopedia of Archaeal and Bacterial Type Strains, Phase II (KMG-II): From Individual Species to Whole Genera.</title>
        <authorList>
            <person name="Goeker M."/>
        </authorList>
    </citation>
    <scope>NUCLEOTIDE SEQUENCE [LARGE SCALE GENOMIC DNA]</scope>
    <source>
        <strain evidence="2 3">DSM 27763</strain>
    </source>
</reference>
<comment type="caution">
    <text evidence="2">The sequence shown here is derived from an EMBL/GenBank/DDBJ whole genome shotgun (WGS) entry which is preliminary data.</text>
</comment>
<sequence>MSALPSLHVVDDATSLDTTDPGPQAPSLLARRAEAHRVRAAAQHGPFAAFGPLGPLAVRDADVPALVRALPEADPDDDAAPLDVTVVVSGGAGAIEPAARWAERASGLRLRGLLASVRDLDDLARGAHRIAAMVQMLGADAVIDDDVVVEVALPLDARGPAGARWEHALDTLALEDLRLALRTGGAWSEAPDPTTLAAAIGEALDREIAFVCHGGLEGAVGTSGPGAGYGFADVLLATRASLDGAAPDEVAARLTEQRTLESTRAELDAIGAAGVGSAARWFSGFSSVDVDATVADLAAVGLGG</sequence>
<feature type="region of interest" description="Disordered" evidence="1">
    <location>
        <begin position="1"/>
        <end position="25"/>
    </location>
</feature>
<gene>
    <name evidence="2" type="ORF">CLV56_4046</name>
</gene>
<organism evidence="2 3">
    <name type="scientific">Mumia flava</name>
    <dbReference type="NCBI Taxonomy" id="1348852"/>
    <lineage>
        <taxon>Bacteria</taxon>
        <taxon>Bacillati</taxon>
        <taxon>Actinomycetota</taxon>
        <taxon>Actinomycetes</taxon>
        <taxon>Propionibacteriales</taxon>
        <taxon>Nocardioidaceae</taxon>
        <taxon>Mumia</taxon>
    </lineage>
</organism>
<dbReference type="AlphaFoldDB" id="A0A0B2B0Q6"/>
<name>A0A0B2B0Q6_9ACTN</name>
<evidence type="ECO:0000313" key="2">
    <source>
        <dbReference type="EMBL" id="PJJ48170.1"/>
    </source>
</evidence>
<proteinExistence type="predicted"/>
<evidence type="ECO:0000256" key="1">
    <source>
        <dbReference type="SAM" id="MobiDB-lite"/>
    </source>
</evidence>